<organism evidence="2 3">
    <name type="scientific">Hufsiella ginkgonis</name>
    <dbReference type="NCBI Taxonomy" id="2695274"/>
    <lineage>
        <taxon>Bacteria</taxon>
        <taxon>Pseudomonadati</taxon>
        <taxon>Bacteroidota</taxon>
        <taxon>Sphingobacteriia</taxon>
        <taxon>Sphingobacteriales</taxon>
        <taxon>Sphingobacteriaceae</taxon>
        <taxon>Hufsiella</taxon>
    </lineage>
</organism>
<dbReference type="GO" id="GO:0003700">
    <property type="term" value="F:DNA-binding transcription factor activity"/>
    <property type="evidence" value="ECO:0007669"/>
    <property type="project" value="InterPro"/>
</dbReference>
<dbReference type="SUPFAM" id="SSF88946">
    <property type="entry name" value="Sigma2 domain of RNA polymerase sigma factors"/>
    <property type="match status" value="1"/>
</dbReference>
<evidence type="ECO:0000313" key="3">
    <source>
        <dbReference type="Proteomes" id="UP000451233"/>
    </source>
</evidence>
<gene>
    <name evidence="2" type="ORF">GS398_08480</name>
</gene>
<sequence>MKTATPGTTAAGRPYLFRMLYKSVFPSAAAWIARRGGTFDEAEDVFQDALLVYYEKAMAGKSTAGRDEKAYLFGIVKHLWVRKFRQRITNVTFEEVDADLPDEVISREPAAEVLLQHLSSAGKKCMELLKAFYYDKLPARQLSEMFGFSGTRSVTVQKYKCLEKVRETVKQKALTYEDFLK</sequence>
<name>A0A7K1XXT7_9SPHI</name>
<feature type="domain" description="RNA polymerase sigma-70 region 2" evidence="1">
    <location>
        <begin position="20"/>
        <end position="87"/>
    </location>
</feature>
<dbReference type="InterPro" id="IPR007627">
    <property type="entry name" value="RNA_pol_sigma70_r2"/>
</dbReference>
<reference evidence="2 3" key="1">
    <citation type="submission" date="2019-11" db="EMBL/GenBank/DDBJ databases">
        <title>Pedobacter sp. HMF7056 Genome sequencing and assembly.</title>
        <authorList>
            <person name="Kang H."/>
            <person name="Kim H."/>
            <person name="Joh K."/>
        </authorList>
    </citation>
    <scope>NUCLEOTIDE SEQUENCE [LARGE SCALE GENOMIC DNA]</scope>
    <source>
        <strain evidence="2 3">HMF7056</strain>
    </source>
</reference>
<evidence type="ECO:0000259" key="1">
    <source>
        <dbReference type="Pfam" id="PF04542"/>
    </source>
</evidence>
<keyword evidence="3" id="KW-1185">Reference proteome</keyword>
<proteinExistence type="predicted"/>
<dbReference type="Pfam" id="PF04542">
    <property type="entry name" value="Sigma70_r2"/>
    <property type="match status" value="1"/>
</dbReference>
<dbReference type="InterPro" id="IPR013325">
    <property type="entry name" value="RNA_pol_sigma_r2"/>
</dbReference>
<dbReference type="GO" id="GO:0006352">
    <property type="term" value="P:DNA-templated transcription initiation"/>
    <property type="evidence" value="ECO:0007669"/>
    <property type="project" value="InterPro"/>
</dbReference>
<dbReference type="Gene3D" id="1.10.1740.10">
    <property type="match status" value="1"/>
</dbReference>
<dbReference type="Proteomes" id="UP000451233">
    <property type="component" value="Unassembled WGS sequence"/>
</dbReference>
<dbReference type="EMBL" id="WVHS01000002">
    <property type="protein sequence ID" value="MXV15336.1"/>
    <property type="molecule type" value="Genomic_DNA"/>
</dbReference>
<protein>
    <submittedName>
        <fullName evidence="2">Sigma-70 family RNA polymerase sigma factor</fullName>
    </submittedName>
</protein>
<accession>A0A7K1XXT7</accession>
<dbReference type="RefSeq" id="WP_160906337.1">
    <property type="nucleotide sequence ID" value="NZ_WVHS01000002.1"/>
</dbReference>
<comment type="caution">
    <text evidence="2">The sequence shown here is derived from an EMBL/GenBank/DDBJ whole genome shotgun (WGS) entry which is preliminary data.</text>
</comment>
<evidence type="ECO:0000313" key="2">
    <source>
        <dbReference type="EMBL" id="MXV15336.1"/>
    </source>
</evidence>
<dbReference type="AlphaFoldDB" id="A0A7K1XXT7"/>